<feature type="compositionally biased region" description="Basic and acidic residues" evidence="13">
    <location>
        <begin position="385"/>
        <end position="403"/>
    </location>
</feature>
<reference evidence="17" key="2">
    <citation type="submission" date="2017-12" db="EMBL/GenBank/DDBJ databases">
        <title>Genome sequence of the Bar-tailed Godwit (Limosa lapponica baueri).</title>
        <authorList>
            <person name="Lima N.C.B."/>
            <person name="Parody-Merino A.M."/>
            <person name="Battley P.F."/>
            <person name="Fidler A.E."/>
            <person name="Prosdocimi F."/>
        </authorList>
    </citation>
    <scope>NUCLEOTIDE SEQUENCE [LARGE SCALE GENOMIC DNA]</scope>
</reference>
<keyword evidence="10" id="KW-0406">Ion transport</keyword>
<dbReference type="SUPFAM" id="SSF81324">
    <property type="entry name" value="Voltage-gated potassium channels"/>
    <property type="match status" value="1"/>
</dbReference>
<evidence type="ECO:0000313" key="17">
    <source>
        <dbReference type="Proteomes" id="UP000233556"/>
    </source>
</evidence>
<dbReference type="AlphaFoldDB" id="A0A2I0TMS9"/>
<dbReference type="InterPro" id="IPR031649">
    <property type="entry name" value="GPHH_dom"/>
</dbReference>
<gene>
    <name evidence="16" type="ORF">llap_14572</name>
</gene>
<dbReference type="Pfam" id="PF00520">
    <property type="entry name" value="Ion_trans"/>
    <property type="match status" value="1"/>
</dbReference>
<keyword evidence="4" id="KW-0107">Calcium channel</keyword>
<dbReference type="Pfam" id="PF16905">
    <property type="entry name" value="GPHH"/>
    <property type="match status" value="1"/>
</dbReference>
<keyword evidence="2" id="KW-0813">Transport</keyword>
<evidence type="ECO:0000256" key="7">
    <source>
        <dbReference type="ARBA" id="ARBA00022837"/>
    </source>
</evidence>
<proteinExistence type="predicted"/>
<dbReference type="PANTHER" id="PTHR45628:SF11">
    <property type="entry name" value="VOLTAGE-DEPENDENT L-TYPE CALCIUM CHANNEL SUBUNIT ALPHA-1D"/>
    <property type="match status" value="1"/>
</dbReference>
<evidence type="ECO:0000256" key="5">
    <source>
        <dbReference type="ARBA" id="ARBA00022692"/>
    </source>
</evidence>
<evidence type="ECO:0000256" key="10">
    <source>
        <dbReference type="ARBA" id="ARBA00023065"/>
    </source>
</evidence>
<keyword evidence="6" id="KW-0677">Repeat</keyword>
<evidence type="ECO:0000256" key="8">
    <source>
        <dbReference type="ARBA" id="ARBA00022882"/>
    </source>
</evidence>
<dbReference type="Proteomes" id="UP000233556">
    <property type="component" value="Unassembled WGS sequence"/>
</dbReference>
<name>A0A2I0TMS9_LIMLA</name>
<feature type="transmembrane region" description="Helical" evidence="14">
    <location>
        <begin position="96"/>
        <end position="119"/>
    </location>
</feature>
<feature type="region of interest" description="Disordered" evidence="13">
    <location>
        <begin position="343"/>
        <end position="367"/>
    </location>
</feature>
<dbReference type="GO" id="GO:0008331">
    <property type="term" value="F:high voltage-gated calcium channel activity"/>
    <property type="evidence" value="ECO:0007669"/>
    <property type="project" value="TreeGrafter"/>
</dbReference>
<evidence type="ECO:0000256" key="9">
    <source>
        <dbReference type="ARBA" id="ARBA00022989"/>
    </source>
</evidence>
<reference evidence="17" key="1">
    <citation type="submission" date="2017-11" db="EMBL/GenBank/DDBJ databases">
        <authorList>
            <person name="Lima N.C."/>
            <person name="Parody-Merino A.M."/>
            <person name="Battley P.F."/>
            <person name="Fidler A.E."/>
            <person name="Prosdocimi F."/>
        </authorList>
    </citation>
    <scope>NUCLEOTIDE SEQUENCE [LARGE SCALE GENOMIC DNA]</scope>
</reference>
<dbReference type="PANTHER" id="PTHR45628">
    <property type="entry name" value="VOLTAGE-DEPENDENT CALCIUM CHANNEL TYPE A SUBUNIT ALPHA-1"/>
    <property type="match status" value="1"/>
</dbReference>
<keyword evidence="3" id="KW-0109">Calcium transport</keyword>
<evidence type="ECO:0000256" key="11">
    <source>
        <dbReference type="ARBA" id="ARBA00023136"/>
    </source>
</evidence>
<feature type="domain" description="Voltage-dependent calcium channel alpha-1 subunit IQ" evidence="15">
    <location>
        <begin position="207"/>
        <end position="241"/>
    </location>
</feature>
<keyword evidence="12" id="KW-0407">Ion channel</keyword>
<comment type="subcellular location">
    <subcellularLocation>
        <location evidence="1">Membrane</location>
        <topology evidence="1">Multi-pass membrane protein</topology>
    </subcellularLocation>
</comment>
<evidence type="ECO:0000256" key="14">
    <source>
        <dbReference type="SAM" id="Phobius"/>
    </source>
</evidence>
<keyword evidence="11 14" id="KW-0472">Membrane</keyword>
<accession>A0A2I0TMS9</accession>
<dbReference type="InterPro" id="IPR014873">
    <property type="entry name" value="VDCC_a1su_IQ"/>
</dbReference>
<keyword evidence="17" id="KW-1185">Reference proteome</keyword>
<evidence type="ECO:0000259" key="15">
    <source>
        <dbReference type="SMART" id="SM01062"/>
    </source>
</evidence>
<evidence type="ECO:0000256" key="13">
    <source>
        <dbReference type="SAM" id="MobiDB-lite"/>
    </source>
</evidence>
<dbReference type="Gene3D" id="1.10.287.70">
    <property type="match status" value="1"/>
</dbReference>
<evidence type="ECO:0000256" key="6">
    <source>
        <dbReference type="ARBA" id="ARBA00022737"/>
    </source>
</evidence>
<dbReference type="Pfam" id="PF08763">
    <property type="entry name" value="Ca_chan_IQ"/>
    <property type="match status" value="1"/>
</dbReference>
<evidence type="ECO:0000256" key="12">
    <source>
        <dbReference type="ARBA" id="ARBA00023303"/>
    </source>
</evidence>
<evidence type="ECO:0000313" key="16">
    <source>
        <dbReference type="EMBL" id="PKU35121.1"/>
    </source>
</evidence>
<keyword evidence="8" id="KW-0851">Voltage-gated channel</keyword>
<organism evidence="16 17">
    <name type="scientific">Limosa lapponica baueri</name>
    <dbReference type="NCBI Taxonomy" id="1758121"/>
    <lineage>
        <taxon>Eukaryota</taxon>
        <taxon>Metazoa</taxon>
        <taxon>Chordata</taxon>
        <taxon>Craniata</taxon>
        <taxon>Vertebrata</taxon>
        <taxon>Euteleostomi</taxon>
        <taxon>Archelosauria</taxon>
        <taxon>Archosauria</taxon>
        <taxon>Dinosauria</taxon>
        <taxon>Saurischia</taxon>
        <taxon>Theropoda</taxon>
        <taxon>Coelurosauria</taxon>
        <taxon>Aves</taxon>
        <taxon>Neognathae</taxon>
        <taxon>Neoaves</taxon>
        <taxon>Charadriiformes</taxon>
        <taxon>Scolopacidae</taxon>
        <taxon>Limosa</taxon>
    </lineage>
</organism>
<sequence>MRLVKLLSRGEGIRTLLWTFIKSFQVFGKVAMRDNNQINRNNNFQTFPQAVLLLFRCATGEAWQEIMLACLPGKRCDPESDYNPGEEYTCGSNFAIIYFISFYMLCAFLIINLFVAVIMDNFDYLTRDWSILGPHHLDEFKRIWSEYDPEAKGRIKHLDVVTLLRRIQPPLGFGKLCPHRVACKIRVYRLMINVLTWERSVWSVHLDDEVTVGKFYATFLIQDYFRKFKKRKEQGLVGKYPAKNTTIALQAGLRTLHDIGPEIRRAISCDLQDDEPDENNPEEEEDVYKRNGALFGNHINHISSDRRDSFQQINTTHRPLHVQRPSIPSASDTEKNMYSQAGNSVYHNHHNHNSVGKQVPNSTNANLNNANVSKVVHGRHANFGNHEHRSENGYHSYSRTDHEKRRRPSSRR</sequence>
<dbReference type="EMBL" id="KZ508504">
    <property type="protein sequence ID" value="PKU35121.1"/>
    <property type="molecule type" value="Genomic_DNA"/>
</dbReference>
<dbReference type="InterPro" id="IPR050599">
    <property type="entry name" value="VDCC_alpha-1_subunit"/>
</dbReference>
<evidence type="ECO:0000256" key="1">
    <source>
        <dbReference type="ARBA" id="ARBA00004141"/>
    </source>
</evidence>
<keyword evidence="7" id="KW-0106">Calcium</keyword>
<evidence type="ECO:0000256" key="2">
    <source>
        <dbReference type="ARBA" id="ARBA00022448"/>
    </source>
</evidence>
<dbReference type="OrthoDB" id="431720at2759"/>
<keyword evidence="5 14" id="KW-0812">Transmembrane</keyword>
<dbReference type="FunFam" id="1.10.238.10:FF:000418">
    <property type="entry name" value="Voltage-dependent L-type calcium channel subunit alpha"/>
    <property type="match status" value="1"/>
</dbReference>
<evidence type="ECO:0000256" key="3">
    <source>
        <dbReference type="ARBA" id="ARBA00022568"/>
    </source>
</evidence>
<dbReference type="GO" id="GO:0098703">
    <property type="term" value="P:calcium ion import across plasma membrane"/>
    <property type="evidence" value="ECO:0007669"/>
    <property type="project" value="TreeGrafter"/>
</dbReference>
<dbReference type="InterPro" id="IPR005821">
    <property type="entry name" value="Ion_trans_dom"/>
</dbReference>
<dbReference type="SMART" id="SM01062">
    <property type="entry name" value="Ca_chan_IQ"/>
    <property type="match status" value="1"/>
</dbReference>
<keyword evidence="9 14" id="KW-1133">Transmembrane helix</keyword>
<dbReference type="GO" id="GO:0005891">
    <property type="term" value="C:voltage-gated calcium channel complex"/>
    <property type="evidence" value="ECO:0007669"/>
    <property type="project" value="TreeGrafter"/>
</dbReference>
<evidence type="ECO:0000256" key="4">
    <source>
        <dbReference type="ARBA" id="ARBA00022673"/>
    </source>
</evidence>
<dbReference type="Gene3D" id="1.10.238.10">
    <property type="entry name" value="EF-hand"/>
    <property type="match status" value="1"/>
</dbReference>
<feature type="region of interest" description="Disordered" evidence="13">
    <location>
        <begin position="383"/>
        <end position="412"/>
    </location>
</feature>
<protein>
    <recommendedName>
        <fullName evidence="15">Voltage-dependent calcium channel alpha-1 subunit IQ domain-containing protein</fullName>
    </recommendedName>
</protein>